<feature type="transmembrane region" description="Helical" evidence="2">
    <location>
        <begin position="167"/>
        <end position="186"/>
    </location>
</feature>
<keyword evidence="4" id="KW-1185">Reference proteome</keyword>
<keyword evidence="2" id="KW-0472">Membrane</keyword>
<sequence>MTNSAPDSIQSPTKTNRIPSKNGVEKAKVAVGVGSGKPGPVTVRLPPATKTSENAAQPVEAALIIDGEIRTLRYQLFDWQGNPVPSPDFETLAKIMTLQLLPFKFPPERPGETVVLPTEEDEKAAEKRLEEKIAKDEKDSKRKAGDDWRSEGGPEVSAHPGDTTNEGVGVAIGLIVFAATVFYWAWEVSRDLE</sequence>
<keyword evidence="2" id="KW-0812">Transmembrane</keyword>
<evidence type="ECO:0000256" key="2">
    <source>
        <dbReference type="SAM" id="Phobius"/>
    </source>
</evidence>
<organism evidence="4 5">
    <name type="scientific">Heligmosomoides polygyrus</name>
    <name type="common">Parasitic roundworm</name>
    <dbReference type="NCBI Taxonomy" id="6339"/>
    <lineage>
        <taxon>Eukaryota</taxon>
        <taxon>Metazoa</taxon>
        <taxon>Ecdysozoa</taxon>
        <taxon>Nematoda</taxon>
        <taxon>Chromadorea</taxon>
        <taxon>Rhabditida</taxon>
        <taxon>Rhabditina</taxon>
        <taxon>Rhabditomorpha</taxon>
        <taxon>Strongyloidea</taxon>
        <taxon>Heligmosomidae</taxon>
        <taxon>Heligmosomoides</taxon>
    </lineage>
</organism>
<gene>
    <name evidence="3" type="ORF">HPBE_LOCUS1773</name>
</gene>
<feature type="compositionally biased region" description="Polar residues" evidence="1">
    <location>
        <begin position="1"/>
        <end position="19"/>
    </location>
</feature>
<keyword evidence="2" id="KW-1133">Transmembrane helix</keyword>
<dbReference type="EMBL" id="UZAH01002186">
    <property type="protein sequence ID" value="VDO21241.1"/>
    <property type="molecule type" value="Genomic_DNA"/>
</dbReference>
<accession>A0A183F6I0</accession>
<feature type="region of interest" description="Disordered" evidence="1">
    <location>
        <begin position="118"/>
        <end position="164"/>
    </location>
</feature>
<dbReference type="AlphaFoldDB" id="A0A183F6I0"/>
<dbReference type="WBParaSite" id="HPBE_0000177201-mRNA-1">
    <property type="protein sequence ID" value="HPBE_0000177201-mRNA-1"/>
    <property type="gene ID" value="HPBE_0000177201"/>
</dbReference>
<evidence type="ECO:0000256" key="1">
    <source>
        <dbReference type="SAM" id="MobiDB-lite"/>
    </source>
</evidence>
<evidence type="ECO:0000313" key="3">
    <source>
        <dbReference type="EMBL" id="VDO21241.1"/>
    </source>
</evidence>
<dbReference type="Proteomes" id="UP000050761">
    <property type="component" value="Unassembled WGS sequence"/>
</dbReference>
<feature type="compositionally biased region" description="Basic and acidic residues" evidence="1">
    <location>
        <begin position="124"/>
        <end position="152"/>
    </location>
</feature>
<reference evidence="3 4" key="1">
    <citation type="submission" date="2018-11" db="EMBL/GenBank/DDBJ databases">
        <authorList>
            <consortium name="Pathogen Informatics"/>
        </authorList>
    </citation>
    <scope>NUCLEOTIDE SEQUENCE [LARGE SCALE GENOMIC DNA]</scope>
</reference>
<feature type="region of interest" description="Disordered" evidence="1">
    <location>
        <begin position="1"/>
        <end position="25"/>
    </location>
</feature>
<evidence type="ECO:0000313" key="4">
    <source>
        <dbReference type="Proteomes" id="UP000050761"/>
    </source>
</evidence>
<reference evidence="5" key="2">
    <citation type="submission" date="2019-09" db="UniProtKB">
        <authorList>
            <consortium name="WormBaseParasite"/>
        </authorList>
    </citation>
    <scope>IDENTIFICATION</scope>
</reference>
<dbReference type="OrthoDB" id="5850202at2759"/>
<accession>A0A3P7TJ62</accession>
<evidence type="ECO:0000313" key="5">
    <source>
        <dbReference type="WBParaSite" id="HPBE_0000177201-mRNA-1"/>
    </source>
</evidence>
<proteinExistence type="predicted"/>
<protein>
    <submittedName>
        <fullName evidence="5">UBX domain-containing protein</fullName>
    </submittedName>
</protein>
<name>A0A183F6I0_HELPZ</name>